<dbReference type="GO" id="GO:0000447">
    <property type="term" value="P:endonucleolytic cleavage in ITS1 to separate SSU-rRNA from 5.8S rRNA and LSU-rRNA from tricistronic rRNA transcript (SSU-rRNA, 5.8S rRNA, LSU-rRNA)"/>
    <property type="evidence" value="ECO:0007669"/>
    <property type="project" value="EnsemblFungi"/>
</dbReference>
<feature type="compositionally biased region" description="Basic and acidic residues" evidence="10">
    <location>
        <begin position="13"/>
        <end position="23"/>
    </location>
</feature>
<dbReference type="GO" id="GO:0042802">
    <property type="term" value="F:identical protein binding"/>
    <property type="evidence" value="ECO:0007669"/>
    <property type="project" value="EnsemblFungi"/>
</dbReference>
<organism evidence="11 12">
    <name type="scientific">Sugiyamaella lignohabitans</name>
    <dbReference type="NCBI Taxonomy" id="796027"/>
    <lineage>
        <taxon>Eukaryota</taxon>
        <taxon>Fungi</taxon>
        <taxon>Dikarya</taxon>
        <taxon>Ascomycota</taxon>
        <taxon>Saccharomycotina</taxon>
        <taxon>Dipodascomycetes</taxon>
        <taxon>Dipodascales</taxon>
        <taxon>Trichomonascaceae</taxon>
        <taxon>Sugiyamaella</taxon>
    </lineage>
</organism>
<feature type="compositionally biased region" description="Basic residues" evidence="10">
    <location>
        <begin position="160"/>
        <end position="170"/>
    </location>
</feature>
<feature type="region of interest" description="Disordered" evidence="10">
    <location>
        <begin position="120"/>
        <end position="188"/>
    </location>
</feature>
<dbReference type="EMBL" id="CP014503">
    <property type="protein sequence ID" value="ANB15294.1"/>
    <property type="molecule type" value="Genomic_DNA"/>
</dbReference>
<feature type="compositionally biased region" description="Basic and acidic residues" evidence="10">
    <location>
        <begin position="120"/>
        <end position="159"/>
    </location>
</feature>
<dbReference type="PANTHER" id="PTHR28028:SF1">
    <property type="entry name" value="60S RIBOSOMAL SUBUNIT ASSEMBLY_EXPORT PROTEIN LOC1"/>
    <property type="match status" value="1"/>
</dbReference>
<evidence type="ECO:0000313" key="12">
    <source>
        <dbReference type="Proteomes" id="UP000189580"/>
    </source>
</evidence>
<dbReference type="InterPro" id="IPR037650">
    <property type="entry name" value="Loc1"/>
</dbReference>
<dbReference type="Proteomes" id="UP000189580">
    <property type="component" value="Chromosome b"/>
</dbReference>
<evidence type="ECO:0000313" key="11">
    <source>
        <dbReference type="EMBL" id="ANB15294.1"/>
    </source>
</evidence>
<gene>
    <name evidence="11" type="primary">LOC1</name>
    <name evidence="11" type="ORF">AWJ20_2921</name>
</gene>
<dbReference type="GO" id="GO:0101031">
    <property type="term" value="C:protein folding chaperone complex"/>
    <property type="evidence" value="ECO:0007669"/>
    <property type="project" value="EnsemblFungi"/>
</dbReference>
<reference evidence="11 12" key="1">
    <citation type="submission" date="2016-02" db="EMBL/GenBank/DDBJ databases">
        <title>Complete genome sequence and transcriptome regulation of the pentose utilising yeast Sugiyamaella lignohabitans.</title>
        <authorList>
            <person name="Bellasio M."/>
            <person name="Peymann A."/>
            <person name="Valli M."/>
            <person name="Sipitzky M."/>
            <person name="Graf A."/>
            <person name="Sauer M."/>
            <person name="Marx H."/>
            <person name="Mattanovich D."/>
        </authorList>
    </citation>
    <scope>NUCLEOTIDE SEQUENCE [LARGE SCALE GENOMIC DNA]</scope>
    <source>
        <strain evidence="11 12">CBS 10342</strain>
    </source>
</reference>
<keyword evidence="7" id="KW-0509">mRNA transport</keyword>
<feature type="region of interest" description="Disordered" evidence="10">
    <location>
        <begin position="1"/>
        <end position="53"/>
    </location>
</feature>
<dbReference type="GO" id="GO:0017148">
    <property type="term" value="P:negative regulation of translation"/>
    <property type="evidence" value="ECO:0007669"/>
    <property type="project" value="EnsemblFungi"/>
</dbReference>
<dbReference type="KEGG" id="slb:AWJ20_2921"/>
<accession>A0A167FH86</accession>
<comment type="subcellular location">
    <subcellularLocation>
        <location evidence="1">Nucleus</location>
        <location evidence="1">Nucleolus</location>
    </subcellularLocation>
</comment>
<dbReference type="AlphaFoldDB" id="A0A167FH86"/>
<evidence type="ECO:0000256" key="9">
    <source>
        <dbReference type="ARBA" id="ARBA00023242"/>
    </source>
</evidence>
<dbReference type="GO" id="GO:0140693">
    <property type="term" value="F:molecular condensate scaffold activity"/>
    <property type="evidence" value="ECO:0007669"/>
    <property type="project" value="EnsemblFungi"/>
</dbReference>
<dbReference type="PANTHER" id="PTHR28028">
    <property type="entry name" value="60S RIBOSOMAL SUBUNIT ASSEMBLY/EXPORT PROTEIN LOC1"/>
    <property type="match status" value="1"/>
</dbReference>
<evidence type="ECO:0000256" key="6">
    <source>
        <dbReference type="ARBA" id="ARBA00022517"/>
    </source>
</evidence>
<name>A0A167FH86_9ASCO</name>
<dbReference type="GO" id="GO:0033592">
    <property type="term" value="F:RNA strand annealing activity"/>
    <property type="evidence" value="ECO:0007669"/>
    <property type="project" value="EnsemblFungi"/>
</dbReference>
<evidence type="ECO:0000256" key="2">
    <source>
        <dbReference type="ARBA" id="ARBA00008132"/>
    </source>
</evidence>
<dbReference type="RefSeq" id="XP_018737771.1">
    <property type="nucleotide sequence ID" value="XM_018879899.1"/>
</dbReference>
<comment type="similarity">
    <text evidence="2">Belongs to the LOC1 family.</text>
</comment>
<evidence type="ECO:0000256" key="5">
    <source>
        <dbReference type="ARBA" id="ARBA00022448"/>
    </source>
</evidence>
<dbReference type="GO" id="GO:0000480">
    <property type="term" value="P:endonucleolytic cleavage in 5'-ETS of tricistronic rRNA transcript (SSU-rRNA, 5.8S rRNA, LSU-rRNA)"/>
    <property type="evidence" value="ECO:0007669"/>
    <property type="project" value="EnsemblFungi"/>
</dbReference>
<sequence length="188" mass="21585">MAYKKKVTVNGKRSIEQEVKSDSQAKNLLTVKSSNYENSKDSPRGPKAKISKKSTQLALLAKAKKVKKQRVYTEKELGIPKLNKSIDPEGIKKPRGKKGKVFADKNAMLRILHTVNEQLDSKNASKLEKARQLEEIRETKRKEMELKEQEKEEKLTKKKSELKKRKRKDTKKPEAEKEPLGQKKVSFA</sequence>
<keyword evidence="8" id="KW-0175">Coiled coil</keyword>
<dbReference type="GO" id="GO:0005730">
    <property type="term" value="C:nucleolus"/>
    <property type="evidence" value="ECO:0007669"/>
    <property type="project" value="UniProtKB-SubCell"/>
</dbReference>
<evidence type="ECO:0000256" key="7">
    <source>
        <dbReference type="ARBA" id="ARBA00022816"/>
    </source>
</evidence>
<dbReference type="GO" id="GO:0008298">
    <property type="term" value="P:intracellular mRNA localization"/>
    <property type="evidence" value="ECO:0007669"/>
    <property type="project" value="EnsemblFungi"/>
</dbReference>
<dbReference type="GO" id="GO:0003729">
    <property type="term" value="F:mRNA binding"/>
    <property type="evidence" value="ECO:0007669"/>
    <property type="project" value="EnsemblFungi"/>
</dbReference>
<dbReference type="GeneID" id="30034886"/>
<evidence type="ECO:0000256" key="1">
    <source>
        <dbReference type="ARBA" id="ARBA00004604"/>
    </source>
</evidence>
<dbReference type="GO" id="GO:0042273">
    <property type="term" value="P:ribosomal large subunit biogenesis"/>
    <property type="evidence" value="ECO:0007669"/>
    <property type="project" value="EnsemblFungi"/>
</dbReference>
<proteinExistence type="inferred from homology"/>
<evidence type="ECO:0000256" key="4">
    <source>
        <dbReference type="ARBA" id="ARBA00020853"/>
    </source>
</evidence>
<protein>
    <recommendedName>
        <fullName evidence="3">60S ribosomal subunit assembly/export protein LOC1</fullName>
    </recommendedName>
    <alternativeName>
        <fullName evidence="4">60S ribosomal subunit assembly/export protein loc1</fullName>
    </alternativeName>
</protein>
<feature type="compositionally biased region" description="Basic and acidic residues" evidence="10">
    <location>
        <begin position="171"/>
        <end position="181"/>
    </location>
</feature>
<evidence type="ECO:0000256" key="10">
    <source>
        <dbReference type="SAM" id="MobiDB-lite"/>
    </source>
</evidence>
<evidence type="ECO:0000256" key="3">
    <source>
        <dbReference type="ARBA" id="ARBA00019670"/>
    </source>
</evidence>
<keyword evidence="12" id="KW-1185">Reference proteome</keyword>
<dbReference type="GO" id="GO:0019843">
    <property type="term" value="F:rRNA binding"/>
    <property type="evidence" value="ECO:0007669"/>
    <property type="project" value="EnsemblFungi"/>
</dbReference>
<keyword evidence="6" id="KW-0690">Ribosome biogenesis</keyword>
<keyword evidence="9" id="KW-0539">Nucleus</keyword>
<dbReference type="GO" id="GO:0140691">
    <property type="term" value="F:RNA folding chaperone"/>
    <property type="evidence" value="ECO:0007669"/>
    <property type="project" value="EnsemblFungi"/>
</dbReference>
<dbReference type="GO" id="GO:0043022">
    <property type="term" value="F:ribosome binding"/>
    <property type="evidence" value="ECO:0007669"/>
    <property type="project" value="EnsemblFungi"/>
</dbReference>
<feature type="compositionally biased region" description="Polar residues" evidence="10">
    <location>
        <begin position="24"/>
        <end position="37"/>
    </location>
</feature>
<dbReference type="GO" id="GO:0051028">
    <property type="term" value="P:mRNA transport"/>
    <property type="evidence" value="ECO:0007669"/>
    <property type="project" value="UniProtKB-KW"/>
</dbReference>
<evidence type="ECO:0000256" key="8">
    <source>
        <dbReference type="ARBA" id="ARBA00023054"/>
    </source>
</evidence>
<dbReference type="GO" id="GO:0030687">
    <property type="term" value="C:preribosome, large subunit precursor"/>
    <property type="evidence" value="ECO:0007669"/>
    <property type="project" value="EnsemblFungi"/>
</dbReference>
<dbReference type="GO" id="GO:0000472">
    <property type="term" value="P:endonucleolytic cleavage to generate mature 5'-end of SSU-rRNA from (SSU-rRNA, 5.8S rRNA, LSU-rRNA)"/>
    <property type="evidence" value="ECO:0007669"/>
    <property type="project" value="EnsemblFungi"/>
</dbReference>
<dbReference type="GO" id="GO:0000055">
    <property type="term" value="P:ribosomal large subunit export from nucleus"/>
    <property type="evidence" value="ECO:0007669"/>
    <property type="project" value="EnsemblFungi"/>
</dbReference>
<dbReference type="OrthoDB" id="1743802at2759"/>
<keyword evidence="5" id="KW-0813">Transport</keyword>